<name>A0A9N9JYX8_9GLOM</name>
<evidence type="ECO:0000313" key="2">
    <source>
        <dbReference type="Proteomes" id="UP000789396"/>
    </source>
</evidence>
<proteinExistence type="predicted"/>
<dbReference type="Proteomes" id="UP000789396">
    <property type="component" value="Unassembled WGS sequence"/>
</dbReference>
<evidence type="ECO:0000313" key="1">
    <source>
        <dbReference type="EMBL" id="CAG8802599.1"/>
    </source>
</evidence>
<accession>A0A9N9JYX8</accession>
<dbReference type="EMBL" id="CAJVPZ010073896">
    <property type="protein sequence ID" value="CAG8802599.1"/>
    <property type="molecule type" value="Genomic_DNA"/>
</dbReference>
<reference evidence="1" key="1">
    <citation type="submission" date="2021-06" db="EMBL/GenBank/DDBJ databases">
        <authorList>
            <person name="Kallberg Y."/>
            <person name="Tangrot J."/>
            <person name="Rosling A."/>
        </authorList>
    </citation>
    <scope>NUCLEOTIDE SEQUENCE</scope>
    <source>
        <strain evidence="1">IN212</strain>
    </source>
</reference>
<keyword evidence="2" id="KW-1185">Reference proteome</keyword>
<feature type="non-terminal residue" evidence="1">
    <location>
        <position position="49"/>
    </location>
</feature>
<protein>
    <submittedName>
        <fullName evidence="1">7542_t:CDS:1</fullName>
    </submittedName>
</protein>
<sequence length="49" mass="6012">KFLVEDQNQELLSIKDQDQEKFLVEDQNQELLLIEDYDQDFVFEYIDID</sequence>
<dbReference type="AlphaFoldDB" id="A0A9N9JYX8"/>
<feature type="non-terminal residue" evidence="1">
    <location>
        <position position="1"/>
    </location>
</feature>
<comment type="caution">
    <text evidence="1">The sequence shown here is derived from an EMBL/GenBank/DDBJ whole genome shotgun (WGS) entry which is preliminary data.</text>
</comment>
<organism evidence="1 2">
    <name type="scientific">Racocetra fulgida</name>
    <dbReference type="NCBI Taxonomy" id="60492"/>
    <lineage>
        <taxon>Eukaryota</taxon>
        <taxon>Fungi</taxon>
        <taxon>Fungi incertae sedis</taxon>
        <taxon>Mucoromycota</taxon>
        <taxon>Glomeromycotina</taxon>
        <taxon>Glomeromycetes</taxon>
        <taxon>Diversisporales</taxon>
        <taxon>Gigasporaceae</taxon>
        <taxon>Racocetra</taxon>
    </lineage>
</organism>
<gene>
    <name evidence="1" type="ORF">RFULGI_LOCUS17893</name>
</gene>